<protein>
    <submittedName>
        <fullName evidence="1">EF-hand binding site</fullName>
    </submittedName>
</protein>
<dbReference type="PROSITE" id="PS50096">
    <property type="entry name" value="IQ"/>
    <property type="match status" value="2"/>
</dbReference>
<gene>
    <name evidence="2" type="ORF">HINF_LOCUS55422</name>
    <name evidence="1" type="ORF">HINF_LOCUS63765</name>
</gene>
<reference evidence="1" key="1">
    <citation type="submission" date="2023-06" db="EMBL/GenBank/DDBJ databases">
        <authorList>
            <person name="Kurt Z."/>
        </authorList>
    </citation>
    <scope>NUCLEOTIDE SEQUENCE</scope>
</reference>
<evidence type="ECO:0000313" key="2">
    <source>
        <dbReference type="EMBL" id="CAL6072018.1"/>
    </source>
</evidence>
<organism evidence="1">
    <name type="scientific">Hexamita inflata</name>
    <dbReference type="NCBI Taxonomy" id="28002"/>
    <lineage>
        <taxon>Eukaryota</taxon>
        <taxon>Metamonada</taxon>
        <taxon>Diplomonadida</taxon>
        <taxon>Hexamitidae</taxon>
        <taxon>Hexamitinae</taxon>
        <taxon>Hexamita</taxon>
    </lineage>
</organism>
<keyword evidence="3" id="KW-1185">Reference proteome</keyword>
<name>A0AA86UXQ8_9EUKA</name>
<proteinExistence type="predicted"/>
<dbReference type="AlphaFoldDB" id="A0AA86UXQ8"/>
<evidence type="ECO:0000313" key="3">
    <source>
        <dbReference type="Proteomes" id="UP001642409"/>
    </source>
</evidence>
<reference evidence="2 3" key="2">
    <citation type="submission" date="2024-07" db="EMBL/GenBank/DDBJ databases">
        <authorList>
            <person name="Akdeniz Z."/>
        </authorList>
    </citation>
    <scope>NUCLEOTIDE SEQUENCE [LARGE SCALE GENOMIC DNA]</scope>
</reference>
<sequence length="906" mass="105624">MRSINIDYQEKQSVFVQFHSNLTNSVLLYVNGVQWCDITSLSLKTKQQNNTNQVQLEIFLPDSSSQKQFLYSDTLTVNQMTVYVEIINADEKNYSILLNHIRMRNELQNRTKMQNFDCLQLSQLDNFINGYLLDSQQSLTRKLQLFLESPALDTPDPLQKQPQNKQKTLLLFKHFRPKVLHLALQKILKTNEPVHLAYDHLFQPGQRTVREQNVYFFTNVLRIVDLLDKIGSQIQNSCSILNDDSVSIQTLICNYLRQFGFDSQPLNLGYSQNAKFKLNLGTSYRETMKINNPFCVNVQQAILNIYYTNKQHNFYQTHFDQQLSTDCFLHLTKYSIRKFVRFDLSLEQLFLQNLAQPTDYFQPTLFNDFLFLPLIVDSVLGAQFQNQLYQTENNAKSATQNIKIALIQLQDTYNKLLKQKSDDFSPIIGQHSVLFDKNFVKQTVLCPLLLKQFITLLIRDILYMIQQLGGTVGMNMLNDYQREKFEQINRVSDNQQAAQLIKSIVLRLGKKQQNSFKPFQTNIIKLQACCKGYLHKQLYHKKISSINLIQQQIIKSQQVFQQKLELFKGEKQLRDNNKAAKLIVKALKLHKLKKIAGIKILKSLQTKQFINTQIKTAQIILNFQIIKYTAAQTIQSQFRMIIVGKHIQSQKWAVFVFKNYLLKQQLYSHISQSISVIRNNTIKIQRFNRKVKSQQRLQCAIQQQIIVMRRSAQIIQQNIRSRTISINYKPFNKFISKIILIQAIIRGRKVRMSIPKRKQPKPTKQTSLVKNFTNFQKVILSSQNPVLNSTQFERVLICLTLNPAMLASLQPEFYLALCAGVNQLPLRLKEKSTGRVLFQLFELLLQIDKSGFKTASKLIPNNQIELLAKTRLRYDQNLLNGMKRYAKQVGDKFVEGQWERISKVIV</sequence>
<comment type="caution">
    <text evidence="1">The sequence shown here is derived from an EMBL/GenBank/DDBJ whole genome shotgun (WGS) entry which is preliminary data.</text>
</comment>
<dbReference type="EMBL" id="CAXDID020000293">
    <property type="protein sequence ID" value="CAL6072018.1"/>
    <property type="molecule type" value="Genomic_DNA"/>
</dbReference>
<evidence type="ECO:0000313" key="1">
    <source>
        <dbReference type="EMBL" id="CAI9976120.1"/>
    </source>
</evidence>
<dbReference type="Proteomes" id="UP001642409">
    <property type="component" value="Unassembled WGS sequence"/>
</dbReference>
<dbReference type="EMBL" id="CATOUU010001172">
    <property type="protein sequence ID" value="CAI9976120.1"/>
    <property type="molecule type" value="Genomic_DNA"/>
</dbReference>
<accession>A0AA86UXQ8</accession>